<proteinExistence type="inferred from homology"/>
<dbReference type="SUPFAM" id="SSF52833">
    <property type="entry name" value="Thioredoxin-like"/>
    <property type="match status" value="1"/>
</dbReference>
<dbReference type="InterPro" id="IPR013766">
    <property type="entry name" value="Thioredoxin_domain"/>
</dbReference>
<gene>
    <name evidence="4" type="ORF">ACFQ03_02755</name>
</gene>
<dbReference type="InterPro" id="IPR003782">
    <property type="entry name" value="SCO1/SenC"/>
</dbReference>
<keyword evidence="2" id="KW-0186">Copper</keyword>
<accession>A0ABW3D824</accession>
<comment type="similarity">
    <text evidence="1">Belongs to the SCO1/2 family.</text>
</comment>
<dbReference type="CDD" id="cd02968">
    <property type="entry name" value="SCO"/>
    <property type="match status" value="1"/>
</dbReference>
<dbReference type="Pfam" id="PF02630">
    <property type="entry name" value="SCO1-SenC"/>
    <property type="match status" value="1"/>
</dbReference>
<dbReference type="Gene3D" id="3.40.30.10">
    <property type="entry name" value="Glutaredoxin"/>
    <property type="match status" value="1"/>
</dbReference>
<dbReference type="EMBL" id="JBHTIU010000008">
    <property type="protein sequence ID" value="MFD0868055.1"/>
    <property type="molecule type" value="Genomic_DNA"/>
</dbReference>
<organism evidence="4 5">
    <name type="scientific">Paenibacillus residui</name>
    <dbReference type="NCBI Taxonomy" id="629724"/>
    <lineage>
        <taxon>Bacteria</taxon>
        <taxon>Bacillati</taxon>
        <taxon>Bacillota</taxon>
        <taxon>Bacilli</taxon>
        <taxon>Bacillales</taxon>
        <taxon>Paenibacillaceae</taxon>
        <taxon>Paenibacillus</taxon>
    </lineage>
</organism>
<evidence type="ECO:0000313" key="5">
    <source>
        <dbReference type="Proteomes" id="UP001597120"/>
    </source>
</evidence>
<evidence type="ECO:0000313" key="4">
    <source>
        <dbReference type="EMBL" id="MFD0868055.1"/>
    </source>
</evidence>
<evidence type="ECO:0000256" key="1">
    <source>
        <dbReference type="ARBA" id="ARBA00010996"/>
    </source>
</evidence>
<dbReference type="InterPro" id="IPR036249">
    <property type="entry name" value="Thioredoxin-like_sf"/>
</dbReference>
<sequence length="204" mass="23579">MGAFLSKHWFKLVTVVLLAVIVGAIISQLNKPEITKFTLNEKAPDFTLENIDGRQVSLNETDGKVRIVYFFFSFCPDVCLPTTFKLSQVQEILQKKKAFGTKTAFYSISFDPERDTRERLQEYSSYYEPDPEAWFFLRGDSEEAMKDLAYQYKVGVQKDKNGNFMHSNVFALIDKQGNLRHFYLVDDDLKPERIANDMIALSNE</sequence>
<keyword evidence="5" id="KW-1185">Reference proteome</keyword>
<name>A0ABW3D824_9BACL</name>
<dbReference type="PROSITE" id="PS51352">
    <property type="entry name" value="THIOREDOXIN_2"/>
    <property type="match status" value="1"/>
</dbReference>
<protein>
    <submittedName>
        <fullName evidence="4">SCO family protein</fullName>
    </submittedName>
</protein>
<dbReference type="Proteomes" id="UP001597120">
    <property type="component" value="Unassembled WGS sequence"/>
</dbReference>
<dbReference type="PANTHER" id="PTHR12151:SF25">
    <property type="entry name" value="LINALOOL DEHYDRATASE_ISOMERASE DOMAIN-CONTAINING PROTEIN"/>
    <property type="match status" value="1"/>
</dbReference>
<evidence type="ECO:0000256" key="2">
    <source>
        <dbReference type="ARBA" id="ARBA00023008"/>
    </source>
</evidence>
<dbReference type="PANTHER" id="PTHR12151">
    <property type="entry name" value="ELECTRON TRANSPORT PROTIN SCO1/SENC FAMILY MEMBER"/>
    <property type="match status" value="1"/>
</dbReference>
<dbReference type="RefSeq" id="WP_150960146.1">
    <property type="nucleotide sequence ID" value="NZ_JBHTIU010000008.1"/>
</dbReference>
<evidence type="ECO:0000259" key="3">
    <source>
        <dbReference type="PROSITE" id="PS51352"/>
    </source>
</evidence>
<reference evidence="5" key="1">
    <citation type="journal article" date="2019" name="Int. J. Syst. Evol. Microbiol.">
        <title>The Global Catalogue of Microorganisms (GCM) 10K type strain sequencing project: providing services to taxonomists for standard genome sequencing and annotation.</title>
        <authorList>
            <consortium name="The Broad Institute Genomics Platform"/>
            <consortium name="The Broad Institute Genome Sequencing Center for Infectious Disease"/>
            <person name="Wu L."/>
            <person name="Ma J."/>
        </authorList>
    </citation>
    <scope>NUCLEOTIDE SEQUENCE [LARGE SCALE GENOMIC DNA]</scope>
    <source>
        <strain evidence="5">CCUG 57263</strain>
    </source>
</reference>
<feature type="domain" description="Thioredoxin" evidence="3">
    <location>
        <begin position="37"/>
        <end position="204"/>
    </location>
</feature>
<comment type="caution">
    <text evidence="4">The sequence shown here is derived from an EMBL/GenBank/DDBJ whole genome shotgun (WGS) entry which is preliminary data.</text>
</comment>